<dbReference type="InterPro" id="IPR009772">
    <property type="entry name" value="CDC123"/>
</dbReference>
<keyword evidence="3" id="KW-0132">Cell division</keyword>
<keyword evidence="4" id="KW-1185">Reference proteome</keyword>
<evidence type="ECO:0000256" key="2">
    <source>
        <dbReference type="SAM" id="MobiDB-lite"/>
    </source>
</evidence>
<keyword evidence="3" id="KW-0131">Cell cycle</keyword>
<protein>
    <submittedName>
        <fullName evidence="3">Cell division cycle protein isoform 3</fullName>
    </submittedName>
</protein>
<reference evidence="3 4" key="1">
    <citation type="submission" date="2019-03" db="EMBL/GenBank/DDBJ databases">
        <title>An improved genome assembly of the fluke Schistosoma japonicum.</title>
        <authorList>
            <person name="Hu W."/>
            <person name="Luo F."/>
            <person name="Yin M."/>
            <person name="Mo X."/>
            <person name="Sun C."/>
            <person name="Wu Q."/>
            <person name="Zhu B."/>
            <person name="Xiang M."/>
            <person name="Wang J."/>
            <person name="Wang Y."/>
            <person name="Zhang T."/>
            <person name="Xu B."/>
            <person name="Zheng H."/>
            <person name="Feng Z."/>
        </authorList>
    </citation>
    <scope>NUCLEOTIDE SEQUENCE [LARGE SCALE GENOMIC DNA]</scope>
    <source>
        <strain evidence="3">HuSjv2</strain>
        <tissue evidence="3">Worms</tissue>
    </source>
</reference>
<sequence length="338" mass="39224">MKIVDVKRCAFNSWYHTFESYTQDSVFIDLPEDVIASLTNGEFILPKSAKETNGRLSDRSDDDDWSDGSDTDENHRMRPEFPQFESHLKNIIQDLGGVVFPKLNWSAPCDASWMSCDGSLKCKTFSDIYLLLKSSDFAAHDLTAPFALCTDTSVEQTCCLFNSKPILVLRKWYDFRPEGEFRCFIKSKLLIAICQRKCDAYFKSIEEHIEDIRHDLMEFFNKKIKNRFHLEDYTVDLYREPSNDSKIRIQIIDFNVFGPPTESLLFHWSEFEDNAYENDVIPTFRYQNDQNIRPNSVNQYSVPIDLVDIASGSDHTKLIDFIQAKVESQKQSQGRVCT</sequence>
<gene>
    <name evidence="3" type="ORF">EWB00_000499</name>
</gene>
<evidence type="ECO:0000256" key="1">
    <source>
        <dbReference type="ARBA" id="ARBA00011047"/>
    </source>
</evidence>
<comment type="caution">
    <text evidence="3">The sequence shown here is derived from an EMBL/GenBank/DDBJ whole genome shotgun (WGS) entry which is preliminary data.</text>
</comment>
<feature type="region of interest" description="Disordered" evidence="2">
    <location>
        <begin position="52"/>
        <end position="77"/>
    </location>
</feature>
<dbReference type="PANTHER" id="PTHR15323">
    <property type="entry name" value="D123 PROTEIN"/>
    <property type="match status" value="1"/>
</dbReference>
<evidence type="ECO:0000313" key="4">
    <source>
        <dbReference type="Proteomes" id="UP000311919"/>
    </source>
</evidence>
<dbReference type="GO" id="GO:0051301">
    <property type="term" value="P:cell division"/>
    <property type="evidence" value="ECO:0007669"/>
    <property type="project" value="UniProtKB-KW"/>
</dbReference>
<dbReference type="PANTHER" id="PTHR15323:SF6">
    <property type="entry name" value="CELL DIVISION CYCLE PROTEIN 123 HOMOLOG"/>
    <property type="match status" value="1"/>
</dbReference>
<name>A0A4Z2DIW8_SCHJA</name>
<dbReference type="AlphaFoldDB" id="A0A4Z2DIW8"/>
<dbReference type="OrthoDB" id="360540at2759"/>
<dbReference type="Proteomes" id="UP000311919">
    <property type="component" value="Unassembled WGS sequence"/>
</dbReference>
<comment type="similarity">
    <text evidence="1">Belongs to the CDC123 family.</text>
</comment>
<dbReference type="EMBL" id="SKCS01000118">
    <property type="protein sequence ID" value="TNN16398.1"/>
    <property type="molecule type" value="Genomic_DNA"/>
</dbReference>
<feature type="compositionally biased region" description="Acidic residues" evidence="2">
    <location>
        <begin position="60"/>
        <end position="71"/>
    </location>
</feature>
<accession>A0A4Z2DIW8</accession>
<organism evidence="3 4">
    <name type="scientific">Schistosoma japonicum</name>
    <name type="common">Blood fluke</name>
    <dbReference type="NCBI Taxonomy" id="6182"/>
    <lineage>
        <taxon>Eukaryota</taxon>
        <taxon>Metazoa</taxon>
        <taxon>Spiralia</taxon>
        <taxon>Lophotrochozoa</taxon>
        <taxon>Platyhelminthes</taxon>
        <taxon>Trematoda</taxon>
        <taxon>Digenea</taxon>
        <taxon>Strigeidida</taxon>
        <taxon>Schistosomatoidea</taxon>
        <taxon>Schistosomatidae</taxon>
        <taxon>Schistosoma</taxon>
    </lineage>
</organism>
<dbReference type="GO" id="GO:0005737">
    <property type="term" value="C:cytoplasm"/>
    <property type="evidence" value="ECO:0007669"/>
    <property type="project" value="TreeGrafter"/>
</dbReference>
<proteinExistence type="inferred from homology"/>
<dbReference type="Pfam" id="PF07065">
    <property type="entry name" value="D123"/>
    <property type="match status" value="1"/>
</dbReference>
<evidence type="ECO:0000313" key="3">
    <source>
        <dbReference type="EMBL" id="TNN16398.1"/>
    </source>
</evidence>